<comment type="caution">
    <text evidence="2">The sequence shown here is derived from an EMBL/GenBank/DDBJ whole genome shotgun (WGS) entry which is preliminary data.</text>
</comment>
<dbReference type="InterPro" id="IPR007492">
    <property type="entry name" value="LytTR_DNA-bd_dom"/>
</dbReference>
<keyword evidence="3" id="KW-1185">Reference proteome</keyword>
<dbReference type="PROSITE" id="PS50930">
    <property type="entry name" value="HTH_LYTTR"/>
    <property type="match status" value="1"/>
</dbReference>
<dbReference type="Pfam" id="PF04397">
    <property type="entry name" value="LytTR"/>
    <property type="match status" value="1"/>
</dbReference>
<protein>
    <submittedName>
        <fullName evidence="2">LytTR family transcriptional regulator</fullName>
    </submittedName>
</protein>
<dbReference type="PANTHER" id="PTHR37299:SF1">
    <property type="entry name" value="STAGE 0 SPORULATION PROTEIN A HOMOLOG"/>
    <property type="match status" value="1"/>
</dbReference>
<evidence type="ECO:0000313" key="3">
    <source>
        <dbReference type="Proteomes" id="UP000309454"/>
    </source>
</evidence>
<evidence type="ECO:0000259" key="1">
    <source>
        <dbReference type="PROSITE" id="PS50930"/>
    </source>
</evidence>
<dbReference type="EMBL" id="SSTM01000002">
    <property type="protein sequence ID" value="TJW11190.1"/>
    <property type="molecule type" value="Genomic_DNA"/>
</dbReference>
<dbReference type="Gene3D" id="2.40.50.1020">
    <property type="entry name" value="LytTr DNA-binding domain"/>
    <property type="match status" value="1"/>
</dbReference>
<dbReference type="GO" id="GO:0000156">
    <property type="term" value="F:phosphorelay response regulator activity"/>
    <property type="evidence" value="ECO:0007669"/>
    <property type="project" value="InterPro"/>
</dbReference>
<accession>A0A4T9T829</accession>
<reference evidence="2 3" key="1">
    <citation type="submission" date="2019-04" db="EMBL/GenBank/DDBJ databases">
        <title>Microbes associate with the intestines of laboratory mice.</title>
        <authorList>
            <person name="Navarre W."/>
            <person name="Wong E."/>
            <person name="Huang K.C."/>
            <person name="Tropini C."/>
            <person name="Ng K."/>
            <person name="Yu B."/>
        </authorList>
    </citation>
    <scope>NUCLEOTIDE SEQUENCE [LARGE SCALE GENOMIC DNA]</scope>
    <source>
        <strain evidence="2 3">NM48_B13</strain>
    </source>
</reference>
<name>A0A4T9T829_9ACTN</name>
<dbReference type="OrthoDB" id="3186525at2"/>
<sequence length="145" mass="16440">MKLDVKEDPALADVEVRIRCPRIDRRVRRIIEAAEIEDLRLVAQEGGFLRVVAADAVLYAETVDAKTFLYTADKVLETGLTLSELEEHLRDTEFVRATRQMLVNLAHVQGLRPYLNARLELALSNGERVVASRQFSPDIKKRIGL</sequence>
<dbReference type="GO" id="GO:0003677">
    <property type="term" value="F:DNA binding"/>
    <property type="evidence" value="ECO:0007669"/>
    <property type="project" value="InterPro"/>
</dbReference>
<dbReference type="SMART" id="SM00850">
    <property type="entry name" value="LytTR"/>
    <property type="match status" value="1"/>
</dbReference>
<dbReference type="AlphaFoldDB" id="A0A4T9T829"/>
<feature type="domain" description="HTH LytTR-type" evidence="1">
    <location>
        <begin position="51"/>
        <end position="145"/>
    </location>
</feature>
<gene>
    <name evidence="2" type="ORF">E5982_02925</name>
</gene>
<evidence type="ECO:0000313" key="2">
    <source>
        <dbReference type="EMBL" id="TJW11190.1"/>
    </source>
</evidence>
<dbReference type="RefSeq" id="WP_136845411.1">
    <property type="nucleotide sequence ID" value="NZ_SSTM01000002.1"/>
</dbReference>
<dbReference type="InterPro" id="IPR046947">
    <property type="entry name" value="LytR-like"/>
</dbReference>
<dbReference type="PANTHER" id="PTHR37299">
    <property type="entry name" value="TRANSCRIPTIONAL REGULATOR-RELATED"/>
    <property type="match status" value="1"/>
</dbReference>
<organism evidence="2 3">
    <name type="scientific">Parvibacter caecicola</name>
    <dbReference type="NCBI Taxonomy" id="747645"/>
    <lineage>
        <taxon>Bacteria</taxon>
        <taxon>Bacillati</taxon>
        <taxon>Actinomycetota</taxon>
        <taxon>Coriobacteriia</taxon>
        <taxon>Coriobacteriales</taxon>
        <taxon>Coriobacteriaceae</taxon>
        <taxon>Parvibacter</taxon>
    </lineage>
</organism>
<dbReference type="Proteomes" id="UP000309454">
    <property type="component" value="Unassembled WGS sequence"/>
</dbReference>
<proteinExistence type="predicted"/>